<evidence type="ECO:0000256" key="5">
    <source>
        <dbReference type="SAM" id="Phobius"/>
    </source>
</evidence>
<protein>
    <submittedName>
        <fullName evidence="6">Sporulation membrane protein YtaF</fullName>
    </submittedName>
</protein>
<evidence type="ECO:0000256" key="1">
    <source>
        <dbReference type="ARBA" id="ARBA00022475"/>
    </source>
</evidence>
<name>A0A6H0WHR8_9BACI</name>
<keyword evidence="7" id="KW-1185">Reference proteome</keyword>
<sequence>MAWLLILGLAVSSSIDNLGVGMSYGIRKIKISHASNMMIAFICFLFSYMGIYFGKWISVVLPGFLPVLLAAFILSVIGIRIILLAVPRKEENSARVDVSSRKKSRIAGLLQNPETADADGSGEISILESIVLGVAVSANALTNGLSAGLIGFNPAAISITAALGSFLTIWIGCSLGKKAASLRIGSFRVGQFSTMLSGVIILIIAVNTLLF</sequence>
<dbReference type="Pfam" id="PF02659">
    <property type="entry name" value="Mntp"/>
    <property type="match status" value="1"/>
</dbReference>
<dbReference type="InterPro" id="IPR003810">
    <property type="entry name" value="Mntp/YtaF"/>
</dbReference>
<evidence type="ECO:0000256" key="2">
    <source>
        <dbReference type="ARBA" id="ARBA00022692"/>
    </source>
</evidence>
<dbReference type="Proteomes" id="UP000501914">
    <property type="component" value="Chromosome"/>
</dbReference>
<evidence type="ECO:0000313" key="6">
    <source>
        <dbReference type="EMBL" id="QIW79694.1"/>
    </source>
</evidence>
<proteinExistence type="predicted"/>
<feature type="transmembrane region" description="Helical" evidence="5">
    <location>
        <begin position="63"/>
        <end position="86"/>
    </location>
</feature>
<keyword evidence="4 5" id="KW-0472">Membrane</keyword>
<evidence type="ECO:0000256" key="4">
    <source>
        <dbReference type="ARBA" id="ARBA00023136"/>
    </source>
</evidence>
<dbReference type="InterPro" id="IPR014205">
    <property type="entry name" value="Spore_YtaF"/>
</dbReference>
<dbReference type="PANTHER" id="PTHR35529">
    <property type="entry name" value="MANGANESE EFFLUX PUMP MNTP-RELATED"/>
    <property type="match status" value="1"/>
</dbReference>
<reference evidence="6 7" key="1">
    <citation type="submission" date="2020-02" db="EMBL/GenBank/DDBJ databases">
        <title>Genome sequencing, annotation and comparative genomic analysis of Bacillus tequilensis EA-CB0015, an effective biological control agent against Pseudocercospora fijiensis in banana plants.</title>
        <authorList>
            <person name="Cuellar-Gaviria T.Z."/>
            <person name="Ju K.-S."/>
            <person name="Villegas-Escobar V."/>
        </authorList>
    </citation>
    <scope>NUCLEOTIDE SEQUENCE [LARGE SCALE GENOMIC DNA]</scope>
    <source>
        <strain evidence="6 7">EA-CB0015</strain>
    </source>
</reference>
<evidence type="ECO:0000256" key="3">
    <source>
        <dbReference type="ARBA" id="ARBA00022989"/>
    </source>
</evidence>
<keyword evidence="1" id="KW-1003">Cell membrane</keyword>
<dbReference type="AlphaFoldDB" id="A0A6H0WHR8"/>
<accession>A0A6H0WHR8</accession>
<feature type="transmembrane region" description="Helical" evidence="5">
    <location>
        <begin position="38"/>
        <end position="57"/>
    </location>
</feature>
<dbReference type="EMBL" id="CP048852">
    <property type="protein sequence ID" value="QIW79694.1"/>
    <property type="molecule type" value="Genomic_DNA"/>
</dbReference>
<feature type="transmembrane region" description="Helical" evidence="5">
    <location>
        <begin position="187"/>
        <end position="210"/>
    </location>
</feature>
<feature type="transmembrane region" description="Helical" evidence="5">
    <location>
        <begin position="6"/>
        <end position="26"/>
    </location>
</feature>
<dbReference type="RefSeq" id="WP_167872283.1">
    <property type="nucleotide sequence ID" value="NZ_CP048852.1"/>
</dbReference>
<keyword evidence="3 5" id="KW-1133">Transmembrane helix</keyword>
<organism evidence="6 7">
    <name type="scientific">Bacillus tequilensis</name>
    <dbReference type="NCBI Taxonomy" id="227866"/>
    <lineage>
        <taxon>Bacteria</taxon>
        <taxon>Bacillati</taxon>
        <taxon>Bacillota</taxon>
        <taxon>Bacilli</taxon>
        <taxon>Bacillales</taxon>
        <taxon>Bacillaceae</taxon>
        <taxon>Bacillus</taxon>
    </lineage>
</organism>
<dbReference type="PANTHER" id="PTHR35529:SF2">
    <property type="entry name" value="SPORULATION PROTEIN YTAF-RELATED"/>
    <property type="match status" value="1"/>
</dbReference>
<dbReference type="KEGG" id="bteq:G4P54_07745"/>
<keyword evidence="2 5" id="KW-0812">Transmembrane</keyword>
<feature type="transmembrane region" description="Helical" evidence="5">
    <location>
        <begin position="156"/>
        <end position="175"/>
    </location>
</feature>
<evidence type="ECO:0000313" key="7">
    <source>
        <dbReference type="Proteomes" id="UP000501914"/>
    </source>
</evidence>
<gene>
    <name evidence="6" type="primary">ytaF</name>
    <name evidence="6" type="ORF">G4P54_07745</name>
</gene>
<dbReference type="NCBIfam" id="TIGR02840">
    <property type="entry name" value="spore_YtaF"/>
    <property type="match status" value="1"/>
</dbReference>